<accession>A0A015IC20</accession>
<dbReference type="AlphaFoldDB" id="A0A015IC20"/>
<feature type="compositionally biased region" description="Polar residues" evidence="1">
    <location>
        <begin position="48"/>
        <end position="58"/>
    </location>
</feature>
<gene>
    <name evidence="2" type="ORF">RirG_262100</name>
</gene>
<sequence length="104" mass="12094">MNDKIILESLTYFKFQKDLEVKDQLEKEKSEQKSPRQKEKNFIRTARRNSSFGSANSDMIQDRHGWALDGLIEKEANMNKEIINPSVEPEEVKIVVSQERPAIT</sequence>
<dbReference type="Proteomes" id="UP000022910">
    <property type="component" value="Unassembled WGS sequence"/>
</dbReference>
<dbReference type="HOGENOM" id="CLU_2251550_0_0_1"/>
<dbReference type="EMBL" id="JEMT01029664">
    <property type="protein sequence ID" value="EXX51395.1"/>
    <property type="molecule type" value="Genomic_DNA"/>
</dbReference>
<organism evidence="2 3">
    <name type="scientific">Rhizophagus irregularis (strain DAOM 197198w)</name>
    <name type="common">Glomus intraradices</name>
    <dbReference type="NCBI Taxonomy" id="1432141"/>
    <lineage>
        <taxon>Eukaryota</taxon>
        <taxon>Fungi</taxon>
        <taxon>Fungi incertae sedis</taxon>
        <taxon>Mucoromycota</taxon>
        <taxon>Glomeromycotina</taxon>
        <taxon>Glomeromycetes</taxon>
        <taxon>Glomerales</taxon>
        <taxon>Glomeraceae</taxon>
        <taxon>Rhizophagus</taxon>
    </lineage>
</organism>
<evidence type="ECO:0000313" key="2">
    <source>
        <dbReference type="EMBL" id="EXX51395.1"/>
    </source>
</evidence>
<proteinExistence type="predicted"/>
<protein>
    <submittedName>
        <fullName evidence="2">Uncharacterized protein</fullName>
    </submittedName>
</protein>
<dbReference type="SMR" id="A0A015IC20"/>
<keyword evidence="3" id="KW-1185">Reference proteome</keyword>
<comment type="caution">
    <text evidence="2">The sequence shown here is derived from an EMBL/GenBank/DDBJ whole genome shotgun (WGS) entry which is preliminary data.</text>
</comment>
<feature type="compositionally biased region" description="Basic and acidic residues" evidence="1">
    <location>
        <begin position="25"/>
        <end position="42"/>
    </location>
</feature>
<reference evidence="2 3" key="1">
    <citation type="submission" date="2014-02" db="EMBL/GenBank/DDBJ databases">
        <title>Single nucleus genome sequencing reveals high similarity among nuclei of an endomycorrhizal fungus.</title>
        <authorList>
            <person name="Lin K."/>
            <person name="Geurts R."/>
            <person name="Zhang Z."/>
            <person name="Limpens E."/>
            <person name="Saunders D.G."/>
            <person name="Mu D."/>
            <person name="Pang E."/>
            <person name="Cao H."/>
            <person name="Cha H."/>
            <person name="Lin T."/>
            <person name="Zhou Q."/>
            <person name="Shang Y."/>
            <person name="Li Y."/>
            <person name="Ivanov S."/>
            <person name="Sharma T."/>
            <person name="Velzen R.V."/>
            <person name="Ruijter N.D."/>
            <person name="Aanen D.K."/>
            <person name="Win J."/>
            <person name="Kamoun S."/>
            <person name="Bisseling T."/>
            <person name="Huang S."/>
        </authorList>
    </citation>
    <scope>NUCLEOTIDE SEQUENCE [LARGE SCALE GENOMIC DNA]</scope>
    <source>
        <strain evidence="3">DAOM197198w</strain>
    </source>
</reference>
<dbReference type="OrthoDB" id="10369782at2759"/>
<evidence type="ECO:0000313" key="3">
    <source>
        <dbReference type="Proteomes" id="UP000022910"/>
    </source>
</evidence>
<name>A0A015IC20_RHIIW</name>
<feature type="region of interest" description="Disordered" evidence="1">
    <location>
        <begin position="25"/>
        <end position="58"/>
    </location>
</feature>
<evidence type="ECO:0000256" key="1">
    <source>
        <dbReference type="SAM" id="MobiDB-lite"/>
    </source>
</evidence>